<evidence type="ECO:0000256" key="7">
    <source>
        <dbReference type="PROSITE-ProRule" id="PRU00626"/>
    </source>
</evidence>
<dbReference type="RefSeq" id="XP_011071105.1">
    <property type="nucleotide sequence ID" value="XM_011072803.2"/>
</dbReference>
<dbReference type="InterPro" id="IPR001890">
    <property type="entry name" value="RNA-binding_CRM"/>
</dbReference>
<dbReference type="PANTHER" id="PTHR46247">
    <property type="entry name" value="CRS2-ASSOCIATED FACTOR 1, CHLOROPLASTIC"/>
    <property type="match status" value="1"/>
</dbReference>
<gene>
    <name evidence="11" type="primary">LOC105156619</name>
</gene>
<dbReference type="GO" id="GO:0006397">
    <property type="term" value="P:mRNA processing"/>
    <property type="evidence" value="ECO:0007669"/>
    <property type="project" value="UniProtKB-KW"/>
</dbReference>
<evidence type="ECO:0000256" key="8">
    <source>
        <dbReference type="SAM" id="MobiDB-lite"/>
    </source>
</evidence>
<evidence type="ECO:0000313" key="11">
    <source>
        <dbReference type="RefSeq" id="XP_011071105.1"/>
    </source>
</evidence>
<dbReference type="InterPro" id="IPR044599">
    <property type="entry name" value="CAF1P_plant"/>
</dbReference>
<keyword evidence="6" id="KW-0687">Ribonucleoprotein</keyword>
<evidence type="ECO:0000256" key="1">
    <source>
        <dbReference type="ARBA" id="ARBA00022664"/>
    </source>
</evidence>
<dbReference type="OrthoDB" id="2021019at2759"/>
<evidence type="ECO:0000256" key="3">
    <source>
        <dbReference type="ARBA" id="ARBA00022884"/>
    </source>
</evidence>
<keyword evidence="1" id="KW-0507">mRNA processing</keyword>
<dbReference type="GeneID" id="105156619"/>
<dbReference type="InParanoid" id="A0A6I9SUT6"/>
<reference evidence="11" key="1">
    <citation type="submission" date="2025-08" db="UniProtKB">
        <authorList>
            <consortium name="RefSeq"/>
        </authorList>
    </citation>
    <scope>IDENTIFICATION</scope>
</reference>
<dbReference type="KEGG" id="sind:105156619"/>
<feature type="compositionally biased region" description="Pro residues" evidence="8">
    <location>
        <begin position="18"/>
        <end position="45"/>
    </location>
</feature>
<dbReference type="Proteomes" id="UP000504604">
    <property type="component" value="Linkage group LG2"/>
</dbReference>
<dbReference type="PROSITE" id="PS51295">
    <property type="entry name" value="CRM"/>
    <property type="match status" value="2"/>
</dbReference>
<dbReference type="GO" id="GO:0003723">
    <property type="term" value="F:RNA binding"/>
    <property type="evidence" value="ECO:0007669"/>
    <property type="project" value="UniProtKB-UniRule"/>
</dbReference>
<evidence type="ECO:0000259" key="9">
    <source>
        <dbReference type="PROSITE" id="PS51295"/>
    </source>
</evidence>
<dbReference type="InterPro" id="IPR035920">
    <property type="entry name" value="YhbY-like_sf"/>
</dbReference>
<feature type="region of interest" description="Disordered" evidence="8">
    <location>
        <begin position="1"/>
        <end position="86"/>
    </location>
</feature>
<feature type="domain" description="CRM" evidence="9">
    <location>
        <begin position="318"/>
        <end position="414"/>
    </location>
</feature>
<evidence type="ECO:0000256" key="6">
    <source>
        <dbReference type="ARBA" id="ARBA00023274"/>
    </source>
</evidence>
<dbReference type="Gene3D" id="3.30.110.60">
    <property type="entry name" value="YhbY-like"/>
    <property type="match status" value="2"/>
</dbReference>
<keyword evidence="10" id="KW-1185">Reference proteome</keyword>
<keyword evidence="5" id="KW-0508">mRNA splicing</keyword>
<accession>A0A6I9SUT6</accession>
<evidence type="ECO:0000256" key="2">
    <source>
        <dbReference type="ARBA" id="ARBA00022737"/>
    </source>
</evidence>
<evidence type="ECO:0000313" key="10">
    <source>
        <dbReference type="Proteomes" id="UP000504604"/>
    </source>
</evidence>
<keyword evidence="4" id="KW-0809">Transit peptide</keyword>
<sequence length="559" mass="62862">MAILATLPGPNLFSTFPNTPPPSNNPTPSPPPKPPIPIPKYPPPFKSRRHPKPPPSNSPSSPAFKTHHRNSKYYKPIKPGQKIPVPDGENRAVVVGDSGISYLLPGAPFEFMYSYSETPKAQPLAMREPAFLPFAPPTMPRPWTGKAPMKKSKRKIKLFEPLGSDGIDEDENVGQKRYEMLRDYELGKVSVRPREEVLGEPLTRWEIKEMLKPYLSSNRQVNLGRDGLTHNMLELIHTHWRRQPVCKVRCLGVPTVDMDNLCRCLEEKSGGKIIHRVGGVVYIFRGRNYDHRRRPQLPIMLWKPAAPVYPKLIQDAPEGLTKEEADELRIKGKNLLPICKLAKNGVYISLVRDVRTAFEGSKLVKIDCRGMHASDYKKLGAKLKELVPCVLLSFDDEQILMWRGKDWKSMYDDEMPKINLSSGDGSRVTNISDTKSVCSSPKMMSLWQRAIESGKASVLDEIDLSPDELLSKIEEFESTSQAMEHSYPAIIYSNREGPVTLNAKHKNSLEANGYSEDDSDDVDYNDTLNNDSFEVVESLVPLGSLPVDLIAKELSNTEQ</sequence>
<dbReference type="AlphaFoldDB" id="A0A6I9SUT6"/>
<dbReference type="SUPFAM" id="SSF75471">
    <property type="entry name" value="YhbY-like"/>
    <property type="match status" value="2"/>
</dbReference>
<proteinExistence type="predicted"/>
<dbReference type="GO" id="GO:1990904">
    <property type="term" value="C:ribonucleoprotein complex"/>
    <property type="evidence" value="ECO:0007669"/>
    <property type="project" value="UniProtKB-KW"/>
</dbReference>
<dbReference type="SMART" id="SM01103">
    <property type="entry name" value="CRS1_YhbY"/>
    <property type="match status" value="2"/>
</dbReference>
<name>A0A6I9SUT6_SESIN</name>
<dbReference type="GO" id="GO:0000373">
    <property type="term" value="P:Group II intron splicing"/>
    <property type="evidence" value="ECO:0007669"/>
    <property type="project" value="InterPro"/>
</dbReference>
<dbReference type="FunCoup" id="A0A6I9SUT6">
    <property type="interactions" value="2300"/>
</dbReference>
<organism evidence="10 11">
    <name type="scientific">Sesamum indicum</name>
    <name type="common">Oriental sesame</name>
    <name type="synonym">Sesamum orientale</name>
    <dbReference type="NCBI Taxonomy" id="4182"/>
    <lineage>
        <taxon>Eukaryota</taxon>
        <taxon>Viridiplantae</taxon>
        <taxon>Streptophyta</taxon>
        <taxon>Embryophyta</taxon>
        <taxon>Tracheophyta</taxon>
        <taxon>Spermatophyta</taxon>
        <taxon>Magnoliopsida</taxon>
        <taxon>eudicotyledons</taxon>
        <taxon>Gunneridae</taxon>
        <taxon>Pentapetalae</taxon>
        <taxon>asterids</taxon>
        <taxon>lamiids</taxon>
        <taxon>Lamiales</taxon>
        <taxon>Pedaliaceae</taxon>
        <taxon>Sesamum</taxon>
    </lineage>
</organism>
<keyword evidence="2" id="KW-0677">Repeat</keyword>
<evidence type="ECO:0000256" key="5">
    <source>
        <dbReference type="ARBA" id="ARBA00023187"/>
    </source>
</evidence>
<feature type="domain" description="CRM" evidence="9">
    <location>
        <begin position="200"/>
        <end position="296"/>
    </location>
</feature>
<dbReference type="PANTHER" id="PTHR46247:SF3">
    <property type="entry name" value="CRS2-ASSOCIATED FACTOR 2, CHLOROPLASTIC"/>
    <property type="match status" value="1"/>
</dbReference>
<dbReference type="Pfam" id="PF01985">
    <property type="entry name" value="CRS1_YhbY"/>
    <property type="match status" value="2"/>
</dbReference>
<evidence type="ECO:0000256" key="4">
    <source>
        <dbReference type="ARBA" id="ARBA00022946"/>
    </source>
</evidence>
<dbReference type="FunFam" id="3.30.110.60:FF:000002">
    <property type="entry name" value="CRS2-associated factor 1, chloroplastic"/>
    <property type="match status" value="2"/>
</dbReference>
<keyword evidence="3 7" id="KW-0694">RNA-binding</keyword>
<protein>
    <submittedName>
        <fullName evidence="11">CRS2-associated factor 2, chloroplastic</fullName>
    </submittedName>
</protein>